<sequence length="433" mass="46065">MRALGGEDCADAPVLDKAVGTSTHCFYCLCTVCGQGLVGVPTVTCDACGSRTHITCARDVYSNDWLYDEVAVASTVATGVGGSAVRFPNTLPAVGRNRQMPGTVQASQDSEGTSGVVASSSFSVSSPLSRDSSLTSLLPSPEALRSAAARIDKTYTYYCHPDCAMGMAVLRNPQFNAAVSRTVECAFEREWARVRDSLVSAGVLRDPKHHVLTRDGTAVEKQTPPAFCLPVTSTSAASVKMEGSGEHTESPSLCSPPPPPSSPPPPSCPTVSVIDMHDCASHASASVFLDIAVCEPEVAKEVLRLYHQLRAEAWTEYFEQERHHFGHPLFYPPPFLDIAQDAAVGHVVEAASPQGQAARLYLLDHIAHPVGSAVAIPVGVLTRWQQSSAAPLIKANDSNNFVAESLERIANEALVPETVVLYHKCGKEGQVLV</sequence>
<dbReference type="GeneID" id="94287310"/>
<keyword evidence="3" id="KW-1185">Reference proteome</keyword>
<accession>A0A836KZ75</accession>
<protein>
    <submittedName>
        <fullName evidence="2">Uncharacterized protein</fullName>
    </submittedName>
</protein>
<evidence type="ECO:0000256" key="1">
    <source>
        <dbReference type="SAM" id="MobiDB-lite"/>
    </source>
</evidence>
<comment type="caution">
    <text evidence="2">The sequence shown here is derived from an EMBL/GenBank/DDBJ whole genome shotgun (WGS) entry which is preliminary data.</text>
</comment>
<dbReference type="AlphaFoldDB" id="A0A836KZ75"/>
<dbReference type="EMBL" id="JAFJZO010000035">
    <property type="protein sequence ID" value="KAG5492606.1"/>
    <property type="molecule type" value="Genomic_DNA"/>
</dbReference>
<dbReference type="KEGG" id="phet:94287310"/>
<feature type="compositionally biased region" description="Pro residues" evidence="1">
    <location>
        <begin position="254"/>
        <end position="268"/>
    </location>
</feature>
<dbReference type="Proteomes" id="UP000674318">
    <property type="component" value="Chromosome 35"/>
</dbReference>
<reference evidence="2 3" key="1">
    <citation type="submission" date="2021-02" db="EMBL/GenBank/DDBJ databases">
        <title>Porcisia hertigi Genome sequencing and assembly.</title>
        <authorList>
            <person name="Almutairi H."/>
            <person name="Gatherer D."/>
        </authorList>
    </citation>
    <scope>NUCLEOTIDE SEQUENCE [LARGE SCALE GENOMIC DNA]</scope>
    <source>
        <strain evidence="2 3">C119</strain>
    </source>
</reference>
<gene>
    <name evidence="2" type="ORF">JKF63_01185</name>
</gene>
<feature type="region of interest" description="Disordered" evidence="1">
    <location>
        <begin position="92"/>
        <end position="118"/>
    </location>
</feature>
<evidence type="ECO:0000313" key="3">
    <source>
        <dbReference type="Proteomes" id="UP000674318"/>
    </source>
</evidence>
<organism evidence="2 3">
    <name type="scientific">Porcisia hertigi</name>
    <dbReference type="NCBI Taxonomy" id="2761500"/>
    <lineage>
        <taxon>Eukaryota</taxon>
        <taxon>Discoba</taxon>
        <taxon>Euglenozoa</taxon>
        <taxon>Kinetoplastea</taxon>
        <taxon>Metakinetoplastina</taxon>
        <taxon>Trypanosomatida</taxon>
        <taxon>Trypanosomatidae</taxon>
        <taxon>Leishmaniinae</taxon>
        <taxon>Porcisia</taxon>
    </lineage>
</organism>
<feature type="compositionally biased region" description="Polar residues" evidence="1">
    <location>
        <begin position="100"/>
        <end position="113"/>
    </location>
</feature>
<proteinExistence type="predicted"/>
<dbReference type="OrthoDB" id="272690at2759"/>
<evidence type="ECO:0000313" key="2">
    <source>
        <dbReference type="EMBL" id="KAG5492606.1"/>
    </source>
</evidence>
<feature type="region of interest" description="Disordered" evidence="1">
    <location>
        <begin position="238"/>
        <end position="269"/>
    </location>
</feature>
<dbReference type="RefSeq" id="XP_067753390.1">
    <property type="nucleotide sequence ID" value="XM_067897233.1"/>
</dbReference>
<name>A0A836KZ75_9TRYP</name>